<feature type="transmembrane region" description="Helical" evidence="5">
    <location>
        <begin position="294"/>
        <end position="314"/>
    </location>
</feature>
<dbReference type="Proteomes" id="UP001634394">
    <property type="component" value="Unassembled WGS sequence"/>
</dbReference>
<evidence type="ECO:0000256" key="2">
    <source>
        <dbReference type="ARBA" id="ARBA00022692"/>
    </source>
</evidence>
<evidence type="ECO:0000256" key="1">
    <source>
        <dbReference type="ARBA" id="ARBA00004141"/>
    </source>
</evidence>
<dbReference type="FunFam" id="2.70.170.10:FF:000028">
    <property type="entry name" value="AcetylCholine Receptor"/>
    <property type="match status" value="1"/>
</dbReference>
<evidence type="ECO:0000256" key="4">
    <source>
        <dbReference type="ARBA" id="ARBA00023136"/>
    </source>
</evidence>
<dbReference type="Gene3D" id="1.20.58.390">
    <property type="entry name" value="Neurotransmitter-gated ion-channel transmembrane domain"/>
    <property type="match status" value="1"/>
</dbReference>
<comment type="subcellular location">
    <subcellularLocation>
        <location evidence="1">Membrane</location>
        <topology evidence="1">Multi-pass membrane protein</topology>
    </subcellularLocation>
</comment>
<evidence type="ECO:0000259" key="6">
    <source>
        <dbReference type="Pfam" id="PF02931"/>
    </source>
</evidence>
<evidence type="ECO:0000259" key="7">
    <source>
        <dbReference type="Pfam" id="PF02932"/>
    </source>
</evidence>
<keyword evidence="3 5" id="KW-1133">Transmembrane helix</keyword>
<dbReference type="PANTHER" id="PTHR18945">
    <property type="entry name" value="NEUROTRANSMITTER GATED ION CHANNEL"/>
    <property type="match status" value="1"/>
</dbReference>
<evidence type="ECO:0000313" key="8">
    <source>
        <dbReference type="EMBL" id="KAL3853560.1"/>
    </source>
</evidence>
<dbReference type="InterPro" id="IPR036734">
    <property type="entry name" value="Neur_chan_lig-bd_sf"/>
</dbReference>
<dbReference type="Gene3D" id="2.70.170.10">
    <property type="entry name" value="Neurotransmitter-gated ion-channel ligand-binding domain"/>
    <property type="match status" value="1"/>
</dbReference>
<organism evidence="8 9">
    <name type="scientific">Sinanodonta woodiana</name>
    <name type="common">Chinese pond mussel</name>
    <name type="synonym">Anodonta woodiana</name>
    <dbReference type="NCBI Taxonomy" id="1069815"/>
    <lineage>
        <taxon>Eukaryota</taxon>
        <taxon>Metazoa</taxon>
        <taxon>Spiralia</taxon>
        <taxon>Lophotrochozoa</taxon>
        <taxon>Mollusca</taxon>
        <taxon>Bivalvia</taxon>
        <taxon>Autobranchia</taxon>
        <taxon>Heteroconchia</taxon>
        <taxon>Palaeoheterodonta</taxon>
        <taxon>Unionida</taxon>
        <taxon>Unionoidea</taxon>
        <taxon>Unionidae</taxon>
        <taxon>Unioninae</taxon>
        <taxon>Sinanodonta</taxon>
    </lineage>
</organism>
<keyword evidence="5" id="KW-0813">Transport</keyword>
<keyword evidence="4 5" id="KW-0472">Membrane</keyword>
<dbReference type="PROSITE" id="PS00236">
    <property type="entry name" value="NEUROTR_ION_CHANNEL"/>
    <property type="match status" value="1"/>
</dbReference>
<dbReference type="GO" id="GO:0034220">
    <property type="term" value="P:monoatomic ion transmembrane transport"/>
    <property type="evidence" value="ECO:0007669"/>
    <property type="project" value="UniProtKB-KW"/>
</dbReference>
<dbReference type="InterPro" id="IPR036719">
    <property type="entry name" value="Neuro-gated_channel_TM_sf"/>
</dbReference>
<comment type="caution">
    <text evidence="8">The sequence shown here is derived from an EMBL/GenBank/DDBJ whole genome shotgun (WGS) entry which is preliminary data.</text>
</comment>
<proteinExistence type="inferred from homology"/>
<dbReference type="SUPFAM" id="SSF90112">
    <property type="entry name" value="Neurotransmitter-gated ion-channel transmembrane pore"/>
    <property type="match status" value="1"/>
</dbReference>
<dbReference type="GO" id="GO:0016020">
    <property type="term" value="C:membrane"/>
    <property type="evidence" value="ECO:0007669"/>
    <property type="project" value="UniProtKB-SubCell"/>
</dbReference>
<evidence type="ECO:0000256" key="5">
    <source>
        <dbReference type="RuleBase" id="RU000687"/>
    </source>
</evidence>
<protein>
    <submittedName>
        <fullName evidence="8">Uncharacterized protein</fullName>
    </submittedName>
</protein>
<dbReference type="CDD" id="cd19051">
    <property type="entry name" value="LGIC_TM_cation"/>
    <property type="match status" value="1"/>
</dbReference>
<keyword evidence="5" id="KW-0407">Ion channel</keyword>
<feature type="signal peptide" evidence="5">
    <location>
        <begin position="1"/>
        <end position="24"/>
    </location>
</feature>
<dbReference type="EMBL" id="JBJQND010000015">
    <property type="protein sequence ID" value="KAL3853560.1"/>
    <property type="molecule type" value="Genomic_DNA"/>
</dbReference>
<accession>A0ABD3UWV7</accession>
<dbReference type="InterPro" id="IPR006029">
    <property type="entry name" value="Neurotrans-gated_channel_TM"/>
</dbReference>
<feature type="domain" description="Neurotransmitter-gated ion-channel transmembrane" evidence="7">
    <location>
        <begin position="236"/>
        <end position="335"/>
    </location>
</feature>
<dbReference type="InterPro" id="IPR006202">
    <property type="entry name" value="Neur_chan_lig-bd"/>
</dbReference>
<keyword evidence="5" id="KW-0732">Signal</keyword>
<feature type="domain" description="Neurotransmitter-gated ion-channel ligand-binding" evidence="6">
    <location>
        <begin position="29"/>
        <end position="228"/>
    </location>
</feature>
<dbReference type="CDD" id="cd18989">
    <property type="entry name" value="LGIC_ECD_cation"/>
    <property type="match status" value="1"/>
</dbReference>
<dbReference type="SUPFAM" id="SSF63712">
    <property type="entry name" value="Nicotinic receptor ligand binding domain-like"/>
    <property type="match status" value="1"/>
</dbReference>
<gene>
    <name evidence="8" type="ORF">ACJMK2_017095</name>
</gene>
<reference evidence="8 9" key="1">
    <citation type="submission" date="2024-11" db="EMBL/GenBank/DDBJ databases">
        <title>Chromosome-level genome assembly of the freshwater bivalve Anodonta woodiana.</title>
        <authorList>
            <person name="Chen X."/>
        </authorList>
    </citation>
    <scope>NUCLEOTIDE SEQUENCE [LARGE SCALE GENOMIC DNA]</scope>
    <source>
        <strain evidence="8">MN2024</strain>
        <tissue evidence="8">Gills</tissue>
    </source>
</reference>
<feature type="transmembrane region" description="Helical" evidence="5">
    <location>
        <begin position="229"/>
        <end position="251"/>
    </location>
</feature>
<keyword evidence="2 5" id="KW-0812">Transmembrane</keyword>
<dbReference type="InterPro" id="IPR038050">
    <property type="entry name" value="Neuro_actylchol_rec"/>
</dbReference>
<feature type="chain" id="PRO_5044532052" evidence="5">
    <location>
        <begin position="25"/>
        <end position="426"/>
    </location>
</feature>
<keyword evidence="5" id="KW-0406">Ion transport</keyword>
<feature type="transmembrane region" description="Helical" evidence="5">
    <location>
        <begin position="402"/>
        <end position="424"/>
    </location>
</feature>
<dbReference type="Pfam" id="PF02931">
    <property type="entry name" value="Neur_chan_LBD"/>
    <property type="match status" value="1"/>
</dbReference>
<dbReference type="PRINTS" id="PR00252">
    <property type="entry name" value="NRIONCHANNEL"/>
</dbReference>
<feature type="transmembrane region" description="Helical" evidence="5">
    <location>
        <begin position="263"/>
        <end position="282"/>
    </location>
</feature>
<evidence type="ECO:0000313" key="9">
    <source>
        <dbReference type="Proteomes" id="UP001634394"/>
    </source>
</evidence>
<dbReference type="InterPro" id="IPR018000">
    <property type="entry name" value="Neurotransmitter_ion_chnl_CS"/>
</dbReference>
<dbReference type="AlphaFoldDB" id="A0ABD3UWV7"/>
<name>A0ABD3UWV7_SINWO</name>
<sequence>MKHKMDQRLLLMAMLVNFNFFISAQNSAERLYSDLLQSYIKGVRPGIELNCSLNVHISLTVRSLLNINNVEETMAVAGYLTMFWRDERLKWNATKYDGLSSLLIDSNLLWTPRFVLTNPAKQFLMFGTFSTEVRVNFDGLMVWSVGDVMETSCKINIQSYPFDIQICDISIAPWGYLEGEVNQTTFYSTQFQNFPLGNGEWDLIKRTNVDFVTEGYKASNFTLHYKRKYQFVLINIIAPVVVLNVIIMVVFRIPPNSGERISFSVTVLLSYVVFLTIVMDHIPTTSSPVSFLSVYLMIRMILSACVTIETVFIVQISDRPSSIPIPDWIVYLVHKSRKIEPQGQTWAEPVDHVLERVKSPENLSKNASRESNDNICSESTGRSCRRSKKLTWELAAVCLDRILFFIFLSVALLFEILVITFIIISV</sequence>
<dbReference type="Pfam" id="PF02932">
    <property type="entry name" value="Neur_chan_memb"/>
    <property type="match status" value="1"/>
</dbReference>
<comment type="similarity">
    <text evidence="5">Belongs to the ligand-gated ion channel (TC 1.A.9) family.</text>
</comment>
<keyword evidence="9" id="KW-1185">Reference proteome</keyword>
<dbReference type="InterPro" id="IPR006201">
    <property type="entry name" value="Neur_channel"/>
</dbReference>
<evidence type="ECO:0000256" key="3">
    <source>
        <dbReference type="ARBA" id="ARBA00022989"/>
    </source>
</evidence>